<organism evidence="1 2">
    <name type="scientific">Bacillus mycoides (strain KBAB4)</name>
    <name type="common">Bacillus weihenstephanensis</name>
    <dbReference type="NCBI Taxonomy" id="315730"/>
    <lineage>
        <taxon>Bacteria</taxon>
        <taxon>Bacillati</taxon>
        <taxon>Bacillota</taxon>
        <taxon>Bacilli</taxon>
        <taxon>Bacillales</taxon>
        <taxon>Bacillaceae</taxon>
        <taxon>Bacillus</taxon>
        <taxon>Bacillus cereus group</taxon>
    </lineage>
</organism>
<gene>
    <name evidence="1" type="ordered locus">BcerKBAB4_4466</name>
</gene>
<dbReference type="eggNOG" id="ENOG502ZRJJ">
    <property type="taxonomic scope" value="Bacteria"/>
</dbReference>
<protein>
    <submittedName>
        <fullName evidence="1">Protein of unkown function DUF1796 putative papain-like cysteine peptidase</fullName>
    </submittedName>
</protein>
<dbReference type="Proteomes" id="UP000002154">
    <property type="component" value="Chromosome"/>
</dbReference>
<sequence length="214" mass="25187">MNHMNLSNIKKEYNAVFSLGQNCWPAWALYQFELSPFFGVIDFMLSPSLEKVNLLLQNRFDRFLQFENLSFISFWDDDAKLRLRDNLYEIDSCHDFKTDVNTPKSWPSYTEIKLNYEHRINRFLTTIETAESTLFIRTGGTYEEARSLEQILSQIVKHTFSVLLLIPEDVPTIAQEDWGLQNICVIKCPVMDIYQYNEAFWNDLFNGITIRPNA</sequence>
<name>A9VKE7_BACMK</name>
<dbReference type="Pfam" id="PF08795">
    <property type="entry name" value="DUF1796"/>
    <property type="match status" value="1"/>
</dbReference>
<accession>A9VKE7</accession>
<evidence type="ECO:0000313" key="2">
    <source>
        <dbReference type="Proteomes" id="UP000002154"/>
    </source>
</evidence>
<evidence type="ECO:0000313" key="1">
    <source>
        <dbReference type="EMBL" id="ABY45624.1"/>
    </source>
</evidence>
<dbReference type="InterPro" id="IPR014903">
    <property type="entry name" value="DUF1796"/>
</dbReference>
<dbReference type="HOGENOM" id="CLU_087915_1_0_9"/>
<reference evidence="1 2" key="1">
    <citation type="journal article" date="2008" name="Chem. Biol. Interact.">
        <title>Extending the Bacillus cereus group genomics to putative food-borne pathogens of different toxicity.</title>
        <authorList>
            <person name="Lapidus A."/>
            <person name="Goltsman E."/>
            <person name="Auger S."/>
            <person name="Galleron N."/>
            <person name="Segurens B."/>
            <person name="Dossat C."/>
            <person name="Land M.L."/>
            <person name="Broussolle V."/>
            <person name="Brillard J."/>
            <person name="Guinebretiere M.H."/>
            <person name="Sanchis V."/>
            <person name="Nguen-The C."/>
            <person name="Lereclus D."/>
            <person name="Richardson P."/>
            <person name="Wincker P."/>
            <person name="Weissenbach J."/>
            <person name="Ehrlich S.D."/>
            <person name="Sorokin A."/>
        </authorList>
    </citation>
    <scope>NUCLEOTIDE SEQUENCE [LARGE SCALE GENOMIC DNA]</scope>
    <source>
        <strain evidence="1 2">KBAB4</strain>
    </source>
</reference>
<dbReference type="EMBL" id="CP000903">
    <property type="protein sequence ID" value="ABY45624.1"/>
    <property type="molecule type" value="Genomic_DNA"/>
</dbReference>
<dbReference type="KEGG" id="bwe:BcerKBAB4_4466"/>
<dbReference type="AlphaFoldDB" id="A9VKE7"/>
<proteinExistence type="predicted"/>